<name>A0A803MAN8_CHEQI</name>
<dbReference type="GO" id="GO:0006315">
    <property type="term" value="P:homing of group II introns"/>
    <property type="evidence" value="ECO:0007669"/>
    <property type="project" value="TreeGrafter"/>
</dbReference>
<sequence length="569" mass="65316">MANSPISSKTSSLYPLFSSQLPIISLTQLAHFNSLLTRFRLGSTSINSLENFLAMNLMWDLAVSNWVLLKVKTEAAKIELGGFELGKGLPQECGLCGVLINVYLNGFDKKVQKIRLRMNEQNPKFDDEVSDGVVYKPLKVYAVRYLDEVLLITSGSKVVAMDLLNWVVKHLEGELELKVDKLRTVIHSAVSEKIDFLGMEFRAVTPSVLRPPLSEKAKRARLKFRRQKEVRLMEMKNARERNRRMLGMKIFSHVFDKLKNSNNRFKFDYQIENEVREIFSSWADEVVQEFLESVEERWSWHRELTAGDFLSLKRIRDQLPQELVDAYDNERTVKDLTKLCMKITAPIELVRKAVRLAGFTNDMGRPRPISLLAALEDADIIKWYAGVGRRWLEYFCCCRNFEMVKTVVSYHLRFSCLLTLAEKHDATKAETVRHFSKDLKVSDLDGNEEMYFPSERDVKRTGDGHLSDPKPVDSALTLNLIRLAYDAPSITCAAHFCECNDTITYRVLLLQNRTNINPGDQKKWVPGMAAIHDSLDRRCFALCAYHVSDLYLGKITLQDIDCTSFVEVD</sequence>
<dbReference type="Gramene" id="AUR62026155-RA">
    <property type="protein sequence ID" value="AUR62026155-RA:cds"/>
    <property type="gene ID" value="AUR62026155"/>
</dbReference>
<reference evidence="2" key="2">
    <citation type="submission" date="2021-03" db="UniProtKB">
        <authorList>
            <consortium name="EnsemblPlants"/>
        </authorList>
    </citation>
    <scope>IDENTIFICATION</scope>
</reference>
<dbReference type="Proteomes" id="UP000596660">
    <property type="component" value="Unplaced"/>
</dbReference>
<proteinExistence type="predicted"/>
<evidence type="ECO:0000313" key="2">
    <source>
        <dbReference type="EnsemblPlants" id="AUR62026155-RA:cds"/>
    </source>
</evidence>
<dbReference type="InterPro" id="IPR024937">
    <property type="entry name" value="Domain_X"/>
</dbReference>
<organism evidence="2 3">
    <name type="scientific">Chenopodium quinoa</name>
    <name type="common">Quinoa</name>
    <dbReference type="NCBI Taxonomy" id="63459"/>
    <lineage>
        <taxon>Eukaryota</taxon>
        <taxon>Viridiplantae</taxon>
        <taxon>Streptophyta</taxon>
        <taxon>Embryophyta</taxon>
        <taxon>Tracheophyta</taxon>
        <taxon>Spermatophyta</taxon>
        <taxon>Magnoliopsida</taxon>
        <taxon>eudicotyledons</taxon>
        <taxon>Gunneridae</taxon>
        <taxon>Pentapetalae</taxon>
        <taxon>Caryophyllales</taxon>
        <taxon>Chenopodiaceae</taxon>
        <taxon>Chenopodioideae</taxon>
        <taxon>Atripliceae</taxon>
        <taxon>Chenopodium</taxon>
    </lineage>
</organism>
<dbReference type="OMA" id="MLNIFFD"/>
<accession>A0A803MAN8</accession>
<dbReference type="GO" id="GO:0003964">
    <property type="term" value="F:RNA-directed DNA polymerase activity"/>
    <property type="evidence" value="ECO:0007669"/>
    <property type="project" value="TreeGrafter"/>
</dbReference>
<dbReference type="PANTHER" id="PTHR33642">
    <property type="entry name" value="COX1/OXI3 INTRON 1 PROTEIN-RELATED"/>
    <property type="match status" value="1"/>
</dbReference>
<dbReference type="PANTHER" id="PTHR33642:SF4">
    <property type="entry name" value="COX1_OXI3 INTRON 1 PROTEIN-RELATED"/>
    <property type="match status" value="1"/>
</dbReference>
<dbReference type="InterPro" id="IPR000477">
    <property type="entry name" value="RT_dom"/>
</dbReference>
<feature type="domain" description="Reverse transcriptase" evidence="1">
    <location>
        <begin position="1"/>
        <end position="201"/>
    </location>
</feature>
<evidence type="ECO:0000313" key="3">
    <source>
        <dbReference type="Proteomes" id="UP000596660"/>
    </source>
</evidence>
<dbReference type="AlphaFoldDB" id="A0A803MAN8"/>
<dbReference type="Pfam" id="PF01348">
    <property type="entry name" value="Intron_maturas2"/>
    <property type="match status" value="1"/>
</dbReference>
<dbReference type="EnsemblPlants" id="AUR62026155-RA">
    <property type="protein sequence ID" value="AUR62026155-RA:cds"/>
    <property type="gene ID" value="AUR62026155"/>
</dbReference>
<evidence type="ECO:0000259" key="1">
    <source>
        <dbReference type="PROSITE" id="PS50878"/>
    </source>
</evidence>
<keyword evidence="3" id="KW-1185">Reference proteome</keyword>
<dbReference type="GO" id="GO:0005739">
    <property type="term" value="C:mitochondrion"/>
    <property type="evidence" value="ECO:0007669"/>
    <property type="project" value="TreeGrafter"/>
</dbReference>
<protein>
    <recommendedName>
        <fullName evidence="1">Reverse transcriptase domain-containing protein</fullName>
    </recommendedName>
</protein>
<reference evidence="2" key="1">
    <citation type="journal article" date="2017" name="Nature">
        <title>The genome of Chenopodium quinoa.</title>
        <authorList>
            <person name="Jarvis D.E."/>
            <person name="Ho Y.S."/>
            <person name="Lightfoot D.J."/>
            <person name="Schmoeckel S.M."/>
            <person name="Li B."/>
            <person name="Borm T.J.A."/>
            <person name="Ohyanagi H."/>
            <person name="Mineta K."/>
            <person name="Michell C.T."/>
            <person name="Saber N."/>
            <person name="Kharbatia N.M."/>
            <person name="Rupper R.R."/>
            <person name="Sharp A.R."/>
            <person name="Dally N."/>
            <person name="Boughton B.A."/>
            <person name="Woo Y.H."/>
            <person name="Gao G."/>
            <person name="Schijlen E.G.W.M."/>
            <person name="Guo X."/>
            <person name="Momin A.A."/>
            <person name="Negrao S."/>
            <person name="Al-Babili S."/>
            <person name="Gehring C."/>
            <person name="Roessner U."/>
            <person name="Jung C."/>
            <person name="Murphy K."/>
            <person name="Arold S.T."/>
            <person name="Gojobori T."/>
            <person name="van der Linden C.G."/>
            <person name="van Loo E.N."/>
            <person name="Jellen E.N."/>
            <person name="Maughan P.J."/>
            <person name="Tester M."/>
        </authorList>
    </citation>
    <scope>NUCLEOTIDE SEQUENCE [LARGE SCALE GENOMIC DNA]</scope>
    <source>
        <strain evidence="2">cv. PI 614886</strain>
    </source>
</reference>
<dbReference type="GO" id="GO:0090615">
    <property type="term" value="P:mitochondrial mRNA processing"/>
    <property type="evidence" value="ECO:0007669"/>
    <property type="project" value="TreeGrafter"/>
</dbReference>
<dbReference type="PROSITE" id="PS50878">
    <property type="entry name" value="RT_POL"/>
    <property type="match status" value="1"/>
</dbReference>